<comment type="caution">
    <text evidence="2">The sequence shown here is derived from an EMBL/GenBank/DDBJ whole genome shotgun (WGS) entry which is preliminary data.</text>
</comment>
<evidence type="ECO:0000313" key="3">
    <source>
        <dbReference type="Proteomes" id="UP001249851"/>
    </source>
</evidence>
<feature type="transmembrane region" description="Helical" evidence="1">
    <location>
        <begin position="20"/>
        <end position="47"/>
    </location>
</feature>
<protein>
    <submittedName>
        <fullName evidence="2">Uncharacterized protein</fullName>
    </submittedName>
</protein>
<sequence>MSFLSTSPLGSQQLQLASKGLHLCLSILIDMIFAAFPVGWLFPLGFIGTRIPMLHLSGRLLIE</sequence>
<keyword evidence="3" id="KW-1185">Reference proteome</keyword>
<dbReference type="EMBL" id="JARQWQ010000040">
    <property type="protein sequence ID" value="KAK2559426.1"/>
    <property type="molecule type" value="Genomic_DNA"/>
</dbReference>
<name>A0AAD9V330_ACRCE</name>
<accession>A0AAD9V330</accession>
<evidence type="ECO:0000256" key="1">
    <source>
        <dbReference type="SAM" id="Phobius"/>
    </source>
</evidence>
<gene>
    <name evidence="2" type="ORF">P5673_018059</name>
</gene>
<evidence type="ECO:0000313" key="2">
    <source>
        <dbReference type="EMBL" id="KAK2559426.1"/>
    </source>
</evidence>
<dbReference type="Proteomes" id="UP001249851">
    <property type="component" value="Unassembled WGS sequence"/>
</dbReference>
<dbReference type="AlphaFoldDB" id="A0AAD9V330"/>
<keyword evidence="1" id="KW-1133">Transmembrane helix</keyword>
<reference evidence="2" key="2">
    <citation type="journal article" date="2023" name="Science">
        <title>Genomic signatures of disease resistance in endangered staghorn corals.</title>
        <authorList>
            <person name="Vollmer S.V."/>
            <person name="Selwyn J.D."/>
            <person name="Despard B.A."/>
            <person name="Roesel C.L."/>
        </authorList>
    </citation>
    <scope>NUCLEOTIDE SEQUENCE</scope>
    <source>
        <strain evidence="2">K2</strain>
    </source>
</reference>
<proteinExistence type="predicted"/>
<keyword evidence="1" id="KW-0812">Transmembrane</keyword>
<keyword evidence="1" id="KW-0472">Membrane</keyword>
<organism evidence="2 3">
    <name type="scientific">Acropora cervicornis</name>
    <name type="common">Staghorn coral</name>
    <dbReference type="NCBI Taxonomy" id="6130"/>
    <lineage>
        <taxon>Eukaryota</taxon>
        <taxon>Metazoa</taxon>
        <taxon>Cnidaria</taxon>
        <taxon>Anthozoa</taxon>
        <taxon>Hexacorallia</taxon>
        <taxon>Scleractinia</taxon>
        <taxon>Astrocoeniina</taxon>
        <taxon>Acroporidae</taxon>
        <taxon>Acropora</taxon>
    </lineage>
</organism>
<reference evidence="2" key="1">
    <citation type="journal article" date="2023" name="G3 (Bethesda)">
        <title>Whole genome assembly and annotation of the endangered Caribbean coral Acropora cervicornis.</title>
        <authorList>
            <person name="Selwyn J.D."/>
            <person name="Vollmer S.V."/>
        </authorList>
    </citation>
    <scope>NUCLEOTIDE SEQUENCE</scope>
    <source>
        <strain evidence="2">K2</strain>
    </source>
</reference>